<protein>
    <submittedName>
        <fullName evidence="7">Branched-chain amino acid ABC transporter permease</fullName>
    </submittedName>
</protein>
<feature type="transmembrane region" description="Helical" evidence="6">
    <location>
        <begin position="282"/>
        <end position="306"/>
    </location>
</feature>
<dbReference type="PANTHER" id="PTHR30482">
    <property type="entry name" value="HIGH-AFFINITY BRANCHED-CHAIN AMINO ACID TRANSPORT SYSTEM PERMEASE"/>
    <property type="match status" value="1"/>
</dbReference>
<feature type="transmembrane region" description="Helical" evidence="6">
    <location>
        <begin position="78"/>
        <end position="97"/>
    </location>
</feature>
<evidence type="ECO:0000256" key="4">
    <source>
        <dbReference type="ARBA" id="ARBA00022989"/>
    </source>
</evidence>
<accession>A0ABW9AYF2</accession>
<feature type="transmembrane region" description="Helical" evidence="6">
    <location>
        <begin position="6"/>
        <end position="26"/>
    </location>
</feature>
<keyword evidence="4 6" id="KW-1133">Transmembrane helix</keyword>
<dbReference type="InterPro" id="IPR043428">
    <property type="entry name" value="LivM-like"/>
</dbReference>
<feature type="transmembrane region" description="Helical" evidence="6">
    <location>
        <begin position="202"/>
        <end position="225"/>
    </location>
</feature>
<comment type="subcellular location">
    <subcellularLocation>
        <location evidence="1">Cell membrane</location>
        <topology evidence="1">Multi-pass membrane protein</topology>
    </subcellularLocation>
</comment>
<feature type="transmembrane region" description="Helical" evidence="6">
    <location>
        <begin position="104"/>
        <end position="126"/>
    </location>
</feature>
<organism evidence="7 8">
    <name type="scientific">Paraburkholderia dipogonis</name>
    <dbReference type="NCBI Taxonomy" id="1211383"/>
    <lineage>
        <taxon>Bacteria</taxon>
        <taxon>Pseudomonadati</taxon>
        <taxon>Pseudomonadota</taxon>
        <taxon>Betaproteobacteria</taxon>
        <taxon>Burkholderiales</taxon>
        <taxon>Burkholderiaceae</taxon>
        <taxon>Paraburkholderia</taxon>
    </lineage>
</organism>
<evidence type="ECO:0000256" key="2">
    <source>
        <dbReference type="ARBA" id="ARBA00022475"/>
    </source>
</evidence>
<keyword evidence="2" id="KW-1003">Cell membrane</keyword>
<reference evidence="7 8" key="1">
    <citation type="journal article" date="2024" name="Chem. Sci.">
        <title>Discovery of megapolipeptins by genome mining of a Burkholderiales bacteria collection.</title>
        <authorList>
            <person name="Paulo B.S."/>
            <person name="Recchia M.J.J."/>
            <person name="Lee S."/>
            <person name="Fergusson C.H."/>
            <person name="Romanowski S.B."/>
            <person name="Hernandez A."/>
            <person name="Krull N."/>
            <person name="Liu D.Y."/>
            <person name="Cavanagh H."/>
            <person name="Bos A."/>
            <person name="Gray C.A."/>
            <person name="Murphy B.T."/>
            <person name="Linington R.G."/>
            <person name="Eustaquio A.S."/>
        </authorList>
    </citation>
    <scope>NUCLEOTIDE SEQUENCE [LARGE SCALE GENOMIC DNA]</scope>
    <source>
        <strain evidence="7 8">RL17-350-BIC-A</strain>
    </source>
</reference>
<sequence length="348" mass="37211">MRNWIVGALVLGCLAVAPWLGAYPVFLMKLMCFALFACSLDLLLGYVGLLSFGHAAFFGGAAFIAGSAMRDHGYSPEVALLFGTGVGAALGLIFGLFAIRRKGIYFAMVTLAFAQMLFFFCVQAPFTGGEDGLQGVPRGRLFGVLPLENDLTLYFVILSITTVVFLFLGRVIHSPFGRILTALRENEARTISLGYDVDRFKLLAFVLSAAIAGLAGAMKTLVLGFATLSDVHWTLSGTVILMTLIGGLGTRLGPVVGAVIVVVLESRLAAFGGWLADVTQIAWFQGLGESVSLLTGVMFVACVLLFRRGIVGECAQWMERRGRMRARDLERPAQHEAVQAGLAEGQGG</sequence>
<evidence type="ECO:0000256" key="1">
    <source>
        <dbReference type="ARBA" id="ARBA00004651"/>
    </source>
</evidence>
<comment type="caution">
    <text evidence="7">The sequence shown here is derived from an EMBL/GenBank/DDBJ whole genome shotgun (WGS) entry which is preliminary data.</text>
</comment>
<proteinExistence type="predicted"/>
<evidence type="ECO:0000256" key="5">
    <source>
        <dbReference type="ARBA" id="ARBA00023136"/>
    </source>
</evidence>
<dbReference type="RefSeq" id="WP_408180293.1">
    <property type="nucleotide sequence ID" value="NZ_JAQQEZ010000030.1"/>
</dbReference>
<dbReference type="PANTHER" id="PTHR30482:SF17">
    <property type="entry name" value="ABC TRANSPORTER ATP-BINDING PROTEIN"/>
    <property type="match status" value="1"/>
</dbReference>
<evidence type="ECO:0000313" key="8">
    <source>
        <dbReference type="Proteomes" id="UP001629230"/>
    </source>
</evidence>
<dbReference type="InterPro" id="IPR001851">
    <property type="entry name" value="ABC_transp_permease"/>
</dbReference>
<dbReference type="Proteomes" id="UP001629230">
    <property type="component" value="Unassembled WGS sequence"/>
</dbReference>
<dbReference type="CDD" id="cd06581">
    <property type="entry name" value="TM_PBP1_LivM_like"/>
    <property type="match status" value="1"/>
</dbReference>
<evidence type="ECO:0000256" key="6">
    <source>
        <dbReference type="SAM" id="Phobius"/>
    </source>
</evidence>
<feature type="transmembrane region" description="Helical" evidence="6">
    <location>
        <begin position="33"/>
        <end position="66"/>
    </location>
</feature>
<keyword evidence="3 6" id="KW-0812">Transmembrane</keyword>
<keyword evidence="8" id="KW-1185">Reference proteome</keyword>
<feature type="transmembrane region" description="Helical" evidence="6">
    <location>
        <begin position="151"/>
        <end position="169"/>
    </location>
</feature>
<gene>
    <name evidence="7" type="ORF">PQR57_31895</name>
</gene>
<dbReference type="EMBL" id="JAQQEZ010000030">
    <property type="protein sequence ID" value="MFM0005592.1"/>
    <property type="molecule type" value="Genomic_DNA"/>
</dbReference>
<name>A0ABW9AYF2_9BURK</name>
<evidence type="ECO:0000313" key="7">
    <source>
        <dbReference type="EMBL" id="MFM0005592.1"/>
    </source>
</evidence>
<dbReference type="Pfam" id="PF02653">
    <property type="entry name" value="BPD_transp_2"/>
    <property type="match status" value="1"/>
</dbReference>
<keyword evidence="5 6" id="KW-0472">Membrane</keyword>
<evidence type="ECO:0000256" key="3">
    <source>
        <dbReference type="ARBA" id="ARBA00022692"/>
    </source>
</evidence>